<dbReference type="CDD" id="cd02440">
    <property type="entry name" value="AdoMet_MTases"/>
    <property type="match status" value="1"/>
</dbReference>
<dbReference type="PANTHER" id="PTHR43775">
    <property type="entry name" value="FATTY ACID SYNTHASE"/>
    <property type="match status" value="1"/>
</dbReference>
<dbReference type="SMART" id="SM00826">
    <property type="entry name" value="PKS_DH"/>
    <property type="match status" value="1"/>
</dbReference>
<feature type="region of interest" description="N-terminal hotdog fold" evidence="8">
    <location>
        <begin position="952"/>
        <end position="1088"/>
    </location>
</feature>
<dbReference type="InterPro" id="IPR057326">
    <property type="entry name" value="KR_dom"/>
</dbReference>
<dbReference type="SUPFAM" id="SSF51735">
    <property type="entry name" value="NAD(P)-binding Rossmann-fold domains"/>
    <property type="match status" value="2"/>
</dbReference>
<comment type="caution">
    <text evidence="13">The sequence shown here is derived from an EMBL/GenBank/DDBJ whole genome shotgun (WGS) entry which is preliminary data.</text>
</comment>
<dbReference type="RefSeq" id="XP_056487744.1">
    <property type="nucleotide sequence ID" value="XM_056632193.1"/>
</dbReference>
<evidence type="ECO:0000256" key="4">
    <source>
        <dbReference type="ARBA" id="ARBA00022857"/>
    </source>
</evidence>
<dbReference type="InterPro" id="IPR013154">
    <property type="entry name" value="ADH-like_N"/>
</dbReference>
<dbReference type="Pfam" id="PF21089">
    <property type="entry name" value="PKS_DH_N"/>
    <property type="match status" value="1"/>
</dbReference>
<keyword evidence="7" id="KW-0012">Acyltransferase</keyword>
<dbReference type="InterPro" id="IPR018201">
    <property type="entry name" value="Ketoacyl_synth_AS"/>
</dbReference>
<dbReference type="InterPro" id="IPR014043">
    <property type="entry name" value="Acyl_transferase_dom"/>
</dbReference>
<protein>
    <recommendedName>
        <fullName evidence="15">Carrier domain-containing protein</fullName>
    </recommendedName>
</protein>
<dbReference type="CDD" id="cd05195">
    <property type="entry name" value="enoyl_red"/>
    <property type="match status" value="1"/>
</dbReference>
<feature type="region of interest" description="Disordered" evidence="9">
    <location>
        <begin position="1"/>
        <end position="41"/>
    </location>
</feature>
<dbReference type="Pfam" id="PF23114">
    <property type="entry name" value="NAD-bd_HRPKS_sdrA"/>
    <property type="match status" value="1"/>
</dbReference>
<keyword evidence="14" id="KW-1185">Reference proteome</keyword>
<dbReference type="FunFam" id="3.40.50.720:FF:000209">
    <property type="entry name" value="Polyketide synthase Pks12"/>
    <property type="match status" value="1"/>
</dbReference>
<dbReference type="InterPro" id="IPR014031">
    <property type="entry name" value="Ketoacyl_synth_C"/>
</dbReference>
<evidence type="ECO:0000259" key="10">
    <source>
        <dbReference type="PROSITE" id="PS50075"/>
    </source>
</evidence>
<feature type="compositionally biased region" description="Basic and acidic residues" evidence="9">
    <location>
        <begin position="31"/>
        <end position="41"/>
    </location>
</feature>
<evidence type="ECO:0000313" key="14">
    <source>
        <dbReference type="Proteomes" id="UP001147747"/>
    </source>
</evidence>
<dbReference type="PANTHER" id="PTHR43775:SF13">
    <property type="entry name" value="POLYKETIDE SYNTHASE 1"/>
    <property type="match status" value="1"/>
</dbReference>
<dbReference type="InterPro" id="IPR016036">
    <property type="entry name" value="Malonyl_transacylase_ACP-bd"/>
</dbReference>
<dbReference type="InterPro" id="IPR029063">
    <property type="entry name" value="SAM-dependent_MTases_sf"/>
</dbReference>
<dbReference type="SMART" id="SM00822">
    <property type="entry name" value="PKS_KR"/>
    <property type="match status" value="1"/>
</dbReference>
<evidence type="ECO:0000256" key="8">
    <source>
        <dbReference type="PROSITE-ProRule" id="PRU01363"/>
    </source>
</evidence>
<evidence type="ECO:0000256" key="7">
    <source>
        <dbReference type="ARBA" id="ARBA00023315"/>
    </source>
</evidence>
<keyword evidence="4" id="KW-0521">NADP</keyword>
<dbReference type="Gene3D" id="3.40.47.10">
    <property type="match status" value="1"/>
</dbReference>
<dbReference type="GO" id="GO:0004312">
    <property type="term" value="F:fatty acid synthase activity"/>
    <property type="evidence" value="ECO:0007669"/>
    <property type="project" value="TreeGrafter"/>
</dbReference>
<evidence type="ECO:0000256" key="3">
    <source>
        <dbReference type="ARBA" id="ARBA00022679"/>
    </source>
</evidence>
<dbReference type="InterPro" id="IPR009081">
    <property type="entry name" value="PP-bd_ACP"/>
</dbReference>
<dbReference type="Proteomes" id="UP001147747">
    <property type="component" value="Unassembled WGS sequence"/>
</dbReference>
<dbReference type="SUPFAM" id="SSF53335">
    <property type="entry name" value="S-adenosyl-L-methionine-dependent methyltransferases"/>
    <property type="match status" value="1"/>
</dbReference>
<dbReference type="InterPro" id="IPR056501">
    <property type="entry name" value="NAD-bd_HRPKS_sdrA"/>
</dbReference>
<dbReference type="GO" id="GO:0031177">
    <property type="term" value="F:phosphopantetheine binding"/>
    <property type="evidence" value="ECO:0007669"/>
    <property type="project" value="InterPro"/>
</dbReference>
<dbReference type="InterPro" id="IPR014030">
    <property type="entry name" value="Ketoacyl_synth_N"/>
</dbReference>
<dbReference type="Pfam" id="PF08242">
    <property type="entry name" value="Methyltransf_12"/>
    <property type="match status" value="1"/>
</dbReference>
<dbReference type="SUPFAM" id="SSF50129">
    <property type="entry name" value="GroES-like"/>
    <property type="match status" value="1"/>
</dbReference>
<dbReference type="PROSITE" id="PS50075">
    <property type="entry name" value="CARRIER"/>
    <property type="match status" value="1"/>
</dbReference>
<dbReference type="SMART" id="SM00825">
    <property type="entry name" value="PKS_KS"/>
    <property type="match status" value="1"/>
</dbReference>
<dbReference type="GO" id="GO:0004315">
    <property type="term" value="F:3-oxoacyl-[acyl-carrier-protein] synthase activity"/>
    <property type="evidence" value="ECO:0007669"/>
    <property type="project" value="InterPro"/>
</dbReference>
<feature type="active site" description="Proton acceptor; for dehydratase activity" evidence="8">
    <location>
        <position position="984"/>
    </location>
</feature>
<evidence type="ECO:0000259" key="12">
    <source>
        <dbReference type="PROSITE" id="PS52019"/>
    </source>
</evidence>
<dbReference type="InterPro" id="IPR011032">
    <property type="entry name" value="GroES-like_sf"/>
</dbReference>
<feature type="region of interest" description="C-terminal hotdog fold" evidence="8">
    <location>
        <begin position="1117"/>
        <end position="1275"/>
    </location>
</feature>
<sequence>MHLEPINGTGTPVPGDVEQRQPEEEEQQQQQHHEENLGDAPKKLAIIGMACRLPGEVTTPDELWELCSRARSAWSPMPKSRFNAEAFYHPNPDRPGSFNPKGAHFLHEDVGLFDAPFFNITLQEARSMDPQHRIMLECVYEAFENAGVSNHSITGKDIGVFAGASFPDYEVNNTKDADSIPMYDSTGTSVALQSNRISYYFNLRGPSITVDTACSSSLSALHLAAQSIRKGECSMAVVGGCHLNLVPEMFISMTRSRLLADSGRSYAFDNRGTGFGRGEGAGCIVLKDLEDAQAAEDAIRAVIVNTGINQDGRTRGIAMPNGEAQEALIRAVYKEAKVDPANTGFVEAHGTGTKVGDPLEATALNAVFGKGRTPKQPLLIGSIKSNMGHLEGTSGIVAVIKTALMLERGFVLPNCNYQKTNEEIPMDQWNMKVPKKLQPWPRGKNYASVNNFGFGGTNAHIVMERAPRHKGLGSENTDPLKRKVFVASGYDKKAALDTIKQLATYMDLNPFIFNDSLMDNLAYTLGQRRSFHPWRVAVASSHNSDLSASWAKIPEPVRSSREPSIGFVFTGQGAQWHGMGKELLSTYPIFRKTMQDVDTCLKSLGSTFSIIDELLLEDSTASKISAAYMSQPACTAVQLALVDLLSSWGIRPKAVVGHSSGEIAAAYAAGVLTLDECVRVAYCRGVAANIVANDDTIHGAMLAVGAKASDIQQILDAIKGKRAVIACENSHTSVTLSGDKDVISNLQVALDKEGIFTRMLHVDVAYHSHHMKSVSKQYQSLLGKIAPQPSRVSFHSTVYGKLVPGSVLDASYWVENLVSRVEFVKGVESLLNTEEPTGQIDTLVEIGPHPALQTPTKDIVHTHAPNRNMQFEHTLNRKFDAIEAVQDLAISLFNSGMMTLNFQEINFPNLNTCERKPAILTNLPKYPWNHSERYWINARLCDNLYRPQFARNDILGKLSIENIDFEPRWRNIIRADDHPWIRQHRVHDSNVYPMTGFLAMAMEAISQQAQIHHLIPGKIELRDIFISRVLAIPDNATVETMLSLRPVRPDAPGRAVLGWHEFKVFSWAEGRGWDQHVSGFVMVQEAKEANPVSGSREEMEITGSMKRTVQEINSSCGTAVNTDTLYENISSGGIHYGPLFQGLKNISVNTTKGAVATIEVPNTKECMPNEHETDCIIHPVTLDLCTQTMWLLQGFGEPGPHVTYVPSHVKHVSVSLGSKIGHGATLNVYGSQFGVESASRPLSNRIFATHSDDPSQIAVEIDGITLVPISNDIKGSKDSAPNQICYKLHWEPCFEFLSEDTYRQLPRPDVSDGGKGTQRMHQLDRVAENWLRRMLSAVPEEQFPSLPHHLQRFYRWAQQTCREAGMVEDLPAQIINQTRNANGAGEFNCKVGELLPQILRGEVDALTLMLEEDLLSKYYEDLDGLREAYANASVCIDKIAHQNCDMNILEIGAGTGGATMPILKSLGGNEPGSTPRFGHYTYTDISPGFFEKAKSKFEDWGHLMTYQTLDASTDPVSQGFELGSYDMVIACNVLHATPQINETMANIRSLLKPGGKIMLIEETASKPRHFPFALLPGWWLASDEVRPDGPLLTREGWDDVMKANDFSGVDLCVEEYPGASFQSGCLIMSTANGPTAGPTNPGDIVIVGGESIGSISFLSLEAGLADATGVKPTSVSDLESVDVSGKWCIFLGGMDQSLMSHLTPENFQELQRLMSRARGLLWIVRHTNLDRQSLGANMIVGLARTVRSETGVPFATLDLGEKESMSDAQAVHHMLNVFKGVYCHKSQLMQSDMEFVVRDGHICVPRLIDNHQLNISVQQETADAPPALQPFKQADRPLRLTAGESRTLDEMYFTDDDARNDPLPADYVEIRVTCTGLNFRDVLMAMGQLRGDKLGQECSGVVSKVGSAVTNFATGDRVCAMSPGSLSTYTRCAASCAWVIPDDMSFEIAASIPAVFCTAYYSLVDLGRLVQDETVLIHAAAGGVGQAAIIISQSIGAKIYATVGSIEKKKFLMDTYNLKDEQIFFSRDTSFAEGIRRATDGEGVDVALNSLSGDALQATFECIAPFGRFIELGKRDITTNSRLEMSHFNENVSFASVDLGIVREKRPKLLKRLFRNSFQIFADSRAQSRWPITTLPISDVEAGFRALQGGQVIGKMVVSITNDSKVKVYPARKEEKLLRPDATYIVVGGTSGIGLDIASWMPQKGARHIVLVSRSGAATELAQNTIHDLKQQGVTVDVCRCDISSQQSVEENLSPLLAELPPARGVVYGAMVLRDMLFEKQSFDDYDTVMRPRVHGIWNLQNTLQNLEKGNLDFFVTLSSAASFVGNMGQAAYAASGTFMAALAQYSQVSNIPCTTIDLPVVRGIGYLSDDKKREQISSQLGTESVCAAEIRGLVAAAIRKEMRDTCAGHCVVGFDGVKKYPASEQPFWVNDTKLSHLLRVSTLAGTGDLVDAVQSNTEISPASAIRQSRGRESAEAVTVNALAQKISSILMRPMEDMDPSAPISVYGLDSLVAIEIRNWITRELEANLQILEILTSDSLHALAEHILRKSGILTAEMKAEWGLDVAEVRNGVE</sequence>
<dbReference type="Gene3D" id="3.90.180.10">
    <property type="entry name" value="Medium-chain alcohol dehydrogenases, catalytic domain"/>
    <property type="match status" value="1"/>
</dbReference>
<dbReference type="Gene3D" id="3.40.366.10">
    <property type="entry name" value="Malonyl-Coenzyme A Acyl Carrier Protein, domain 2"/>
    <property type="match status" value="1"/>
</dbReference>
<dbReference type="Pfam" id="PF14765">
    <property type="entry name" value="PS-DH"/>
    <property type="match status" value="1"/>
</dbReference>
<dbReference type="GO" id="GO:0016491">
    <property type="term" value="F:oxidoreductase activity"/>
    <property type="evidence" value="ECO:0007669"/>
    <property type="project" value="UniProtKB-KW"/>
</dbReference>
<dbReference type="CDD" id="cd00833">
    <property type="entry name" value="PKS"/>
    <property type="match status" value="1"/>
</dbReference>
<evidence type="ECO:0000256" key="1">
    <source>
        <dbReference type="ARBA" id="ARBA00022450"/>
    </source>
</evidence>
<dbReference type="Pfam" id="PF02801">
    <property type="entry name" value="Ketoacyl-synt_C"/>
    <property type="match status" value="1"/>
</dbReference>
<dbReference type="Gene3D" id="3.40.50.150">
    <property type="entry name" value="Vaccinia Virus protein VP39"/>
    <property type="match status" value="1"/>
</dbReference>
<dbReference type="Pfam" id="PF00550">
    <property type="entry name" value="PP-binding"/>
    <property type="match status" value="1"/>
</dbReference>
<feature type="active site" description="Proton donor; for dehydratase activity" evidence="8">
    <location>
        <position position="1183"/>
    </location>
</feature>
<dbReference type="GO" id="GO:0030639">
    <property type="term" value="P:polyketide biosynthetic process"/>
    <property type="evidence" value="ECO:0007669"/>
    <property type="project" value="UniProtKB-ARBA"/>
</dbReference>
<dbReference type="InterPro" id="IPR036291">
    <property type="entry name" value="NAD(P)-bd_dom_sf"/>
</dbReference>
<dbReference type="InterPro" id="IPR020807">
    <property type="entry name" value="PKS_DH"/>
</dbReference>
<reference evidence="13" key="2">
    <citation type="journal article" date="2023" name="IMA Fungus">
        <title>Comparative genomic study of the Penicillium genus elucidates a diverse pangenome and 15 lateral gene transfer events.</title>
        <authorList>
            <person name="Petersen C."/>
            <person name="Sorensen T."/>
            <person name="Nielsen M.R."/>
            <person name="Sondergaard T.E."/>
            <person name="Sorensen J.L."/>
            <person name="Fitzpatrick D.A."/>
            <person name="Frisvad J.C."/>
            <person name="Nielsen K.L."/>
        </authorList>
    </citation>
    <scope>NUCLEOTIDE SEQUENCE</scope>
    <source>
        <strain evidence="13">IBT 29677</strain>
    </source>
</reference>
<feature type="domain" description="Ketosynthase family 3 (KS3)" evidence="11">
    <location>
        <begin position="41"/>
        <end position="465"/>
    </location>
</feature>
<feature type="domain" description="PKS/mFAS DH" evidence="12">
    <location>
        <begin position="952"/>
        <end position="1275"/>
    </location>
</feature>
<dbReference type="InterPro" id="IPR013217">
    <property type="entry name" value="Methyltransf_12"/>
</dbReference>
<dbReference type="SMART" id="SM00829">
    <property type="entry name" value="PKS_ER"/>
    <property type="match status" value="1"/>
</dbReference>
<keyword evidence="6" id="KW-0511">Multifunctional enzyme</keyword>
<evidence type="ECO:0000256" key="5">
    <source>
        <dbReference type="ARBA" id="ARBA00023002"/>
    </source>
</evidence>
<dbReference type="InterPro" id="IPR020841">
    <property type="entry name" value="PKS_Beta-ketoAc_synthase_dom"/>
</dbReference>
<dbReference type="Pfam" id="PF13602">
    <property type="entry name" value="ADH_zinc_N_2"/>
    <property type="match status" value="1"/>
</dbReference>
<dbReference type="GO" id="GO:0006633">
    <property type="term" value="P:fatty acid biosynthetic process"/>
    <property type="evidence" value="ECO:0007669"/>
    <property type="project" value="InterPro"/>
</dbReference>
<organism evidence="13 14">
    <name type="scientific">Penicillium cosmopolitanum</name>
    <dbReference type="NCBI Taxonomy" id="1131564"/>
    <lineage>
        <taxon>Eukaryota</taxon>
        <taxon>Fungi</taxon>
        <taxon>Dikarya</taxon>
        <taxon>Ascomycota</taxon>
        <taxon>Pezizomycotina</taxon>
        <taxon>Eurotiomycetes</taxon>
        <taxon>Eurotiomycetidae</taxon>
        <taxon>Eurotiales</taxon>
        <taxon>Aspergillaceae</taxon>
        <taxon>Penicillium</taxon>
    </lineage>
</organism>
<evidence type="ECO:0000256" key="2">
    <source>
        <dbReference type="ARBA" id="ARBA00022553"/>
    </source>
</evidence>
<dbReference type="GO" id="GO:1901336">
    <property type="term" value="P:lactone biosynthetic process"/>
    <property type="evidence" value="ECO:0007669"/>
    <property type="project" value="UniProtKB-ARBA"/>
</dbReference>
<dbReference type="SMART" id="SM00827">
    <property type="entry name" value="PKS_AT"/>
    <property type="match status" value="1"/>
</dbReference>
<reference evidence="13" key="1">
    <citation type="submission" date="2022-12" db="EMBL/GenBank/DDBJ databases">
        <authorList>
            <person name="Petersen C."/>
        </authorList>
    </citation>
    <scope>NUCLEOTIDE SEQUENCE</scope>
    <source>
        <strain evidence="13">IBT 29677</strain>
    </source>
</reference>
<dbReference type="SUPFAM" id="SSF55048">
    <property type="entry name" value="Probable ACP-binding domain of malonyl-CoA ACP transacylase"/>
    <property type="match status" value="1"/>
</dbReference>
<dbReference type="SUPFAM" id="SSF47336">
    <property type="entry name" value="ACP-like"/>
    <property type="match status" value="1"/>
</dbReference>
<dbReference type="InterPro" id="IPR020806">
    <property type="entry name" value="PKS_PP-bd"/>
</dbReference>
<keyword evidence="2" id="KW-0597">Phosphoprotein</keyword>
<dbReference type="PROSITE" id="PS52004">
    <property type="entry name" value="KS3_2"/>
    <property type="match status" value="1"/>
</dbReference>
<dbReference type="InterPro" id="IPR049551">
    <property type="entry name" value="PKS_DH_C"/>
</dbReference>
<evidence type="ECO:0000313" key="13">
    <source>
        <dbReference type="EMBL" id="KAJ5392066.1"/>
    </source>
</evidence>
<dbReference type="OrthoDB" id="329835at2759"/>
<dbReference type="SUPFAM" id="SSF52151">
    <property type="entry name" value="FabD/lysophospholipase-like"/>
    <property type="match status" value="1"/>
</dbReference>
<dbReference type="InterPro" id="IPR001227">
    <property type="entry name" value="Ac_transferase_dom_sf"/>
</dbReference>
<dbReference type="InterPro" id="IPR016035">
    <property type="entry name" value="Acyl_Trfase/lysoPLipase"/>
</dbReference>
<proteinExistence type="predicted"/>
<dbReference type="InterPro" id="IPR036736">
    <property type="entry name" value="ACP-like_sf"/>
</dbReference>
<dbReference type="PROSITE" id="PS52019">
    <property type="entry name" value="PKS_MFAS_DH"/>
    <property type="match status" value="1"/>
</dbReference>
<dbReference type="Gene3D" id="1.10.1200.10">
    <property type="entry name" value="ACP-like"/>
    <property type="match status" value="1"/>
</dbReference>
<dbReference type="InterPro" id="IPR050091">
    <property type="entry name" value="PKS_NRPS_Biosynth_Enz"/>
</dbReference>
<dbReference type="SUPFAM" id="SSF53901">
    <property type="entry name" value="Thiolase-like"/>
    <property type="match status" value="1"/>
</dbReference>
<dbReference type="InterPro" id="IPR042104">
    <property type="entry name" value="PKS_dehydratase_sf"/>
</dbReference>
<dbReference type="PROSITE" id="PS00606">
    <property type="entry name" value="KS3_1"/>
    <property type="match status" value="1"/>
</dbReference>
<keyword evidence="1" id="KW-0596">Phosphopantetheine</keyword>
<dbReference type="Gene3D" id="3.10.129.110">
    <property type="entry name" value="Polyketide synthase dehydratase"/>
    <property type="match status" value="1"/>
</dbReference>
<dbReference type="FunFam" id="3.40.366.10:FF:000002">
    <property type="entry name" value="Probable polyketide synthase 2"/>
    <property type="match status" value="1"/>
</dbReference>
<dbReference type="Gene3D" id="3.40.50.720">
    <property type="entry name" value="NAD(P)-binding Rossmann-like Domain"/>
    <property type="match status" value="2"/>
</dbReference>
<dbReference type="InterPro" id="IPR032821">
    <property type="entry name" value="PKS_assoc"/>
</dbReference>
<accession>A0A9W9VZB8</accession>
<gene>
    <name evidence="13" type="ORF">N7509_007556</name>
</gene>
<keyword evidence="5" id="KW-0560">Oxidoreductase</keyword>
<evidence type="ECO:0000256" key="6">
    <source>
        <dbReference type="ARBA" id="ARBA00023268"/>
    </source>
</evidence>
<dbReference type="Pfam" id="PF00698">
    <property type="entry name" value="Acyl_transf_1"/>
    <property type="match status" value="1"/>
</dbReference>
<dbReference type="EMBL" id="JAPZBU010000008">
    <property type="protein sequence ID" value="KAJ5392066.1"/>
    <property type="molecule type" value="Genomic_DNA"/>
</dbReference>
<dbReference type="GeneID" id="81371173"/>
<dbReference type="InterPro" id="IPR049552">
    <property type="entry name" value="PKS_DH_N"/>
</dbReference>
<dbReference type="SMART" id="SM00823">
    <property type="entry name" value="PKS_PP"/>
    <property type="match status" value="1"/>
</dbReference>
<dbReference type="InterPro" id="IPR016039">
    <property type="entry name" value="Thiolase-like"/>
</dbReference>
<name>A0A9W9VZB8_9EURO</name>
<dbReference type="InterPro" id="IPR049900">
    <property type="entry name" value="PKS_mFAS_DH"/>
</dbReference>
<dbReference type="Pfam" id="PF16197">
    <property type="entry name" value="KAsynt_C_assoc"/>
    <property type="match status" value="1"/>
</dbReference>
<dbReference type="Pfam" id="PF08659">
    <property type="entry name" value="KR"/>
    <property type="match status" value="1"/>
</dbReference>
<evidence type="ECO:0008006" key="15">
    <source>
        <dbReference type="Google" id="ProtNLM"/>
    </source>
</evidence>
<evidence type="ECO:0000256" key="9">
    <source>
        <dbReference type="SAM" id="MobiDB-lite"/>
    </source>
</evidence>
<dbReference type="InterPro" id="IPR013968">
    <property type="entry name" value="PKS_KR"/>
</dbReference>
<keyword evidence="3" id="KW-0808">Transferase</keyword>
<evidence type="ECO:0000259" key="11">
    <source>
        <dbReference type="PROSITE" id="PS52004"/>
    </source>
</evidence>
<dbReference type="Pfam" id="PF08240">
    <property type="entry name" value="ADH_N"/>
    <property type="match status" value="1"/>
</dbReference>
<feature type="domain" description="Carrier" evidence="10">
    <location>
        <begin position="2474"/>
        <end position="2551"/>
    </location>
</feature>
<dbReference type="InterPro" id="IPR020843">
    <property type="entry name" value="ER"/>
</dbReference>
<dbReference type="Pfam" id="PF00109">
    <property type="entry name" value="ketoacyl-synt"/>
    <property type="match status" value="1"/>
</dbReference>